<proteinExistence type="predicted"/>
<dbReference type="Proteomes" id="UP001497480">
    <property type="component" value="Unassembled WGS sequence"/>
</dbReference>
<protein>
    <submittedName>
        <fullName evidence="1">Uncharacterized protein</fullName>
    </submittedName>
</protein>
<dbReference type="AlphaFoldDB" id="A0AAV1WF33"/>
<dbReference type="EMBL" id="CAXHTB010000006">
    <property type="protein sequence ID" value="CAL0307788.1"/>
    <property type="molecule type" value="Genomic_DNA"/>
</dbReference>
<evidence type="ECO:0000313" key="1">
    <source>
        <dbReference type="EMBL" id="CAL0307788.1"/>
    </source>
</evidence>
<evidence type="ECO:0000313" key="2">
    <source>
        <dbReference type="Proteomes" id="UP001497480"/>
    </source>
</evidence>
<reference evidence="1 2" key="1">
    <citation type="submission" date="2024-03" db="EMBL/GenBank/DDBJ databases">
        <authorList>
            <person name="Martinez-Hernandez J."/>
        </authorList>
    </citation>
    <scope>NUCLEOTIDE SEQUENCE [LARGE SCALE GENOMIC DNA]</scope>
</reference>
<organism evidence="1 2">
    <name type="scientific">Lupinus luteus</name>
    <name type="common">European yellow lupine</name>
    <dbReference type="NCBI Taxonomy" id="3873"/>
    <lineage>
        <taxon>Eukaryota</taxon>
        <taxon>Viridiplantae</taxon>
        <taxon>Streptophyta</taxon>
        <taxon>Embryophyta</taxon>
        <taxon>Tracheophyta</taxon>
        <taxon>Spermatophyta</taxon>
        <taxon>Magnoliopsida</taxon>
        <taxon>eudicotyledons</taxon>
        <taxon>Gunneridae</taxon>
        <taxon>Pentapetalae</taxon>
        <taxon>rosids</taxon>
        <taxon>fabids</taxon>
        <taxon>Fabales</taxon>
        <taxon>Fabaceae</taxon>
        <taxon>Papilionoideae</taxon>
        <taxon>50 kb inversion clade</taxon>
        <taxon>genistoids sensu lato</taxon>
        <taxon>core genistoids</taxon>
        <taxon>Genisteae</taxon>
        <taxon>Lupinus</taxon>
    </lineage>
</organism>
<name>A0AAV1WF33_LUPLU</name>
<keyword evidence="2" id="KW-1185">Reference proteome</keyword>
<gene>
    <name evidence="1" type="ORF">LLUT_LOCUS8848</name>
</gene>
<sequence>MIFLSKGMIFLSKSLNIHLFFPLSFSQHFVFYFVKNLPFSTFSGFPLTFVDFFEKKMQHLLFFWVFRYTWVSEFLVKQTIKLEYILCQPVKSSFYLYLPLLLIFERVSLMSLLFIDFLCFSHSKSIS</sequence>
<accession>A0AAV1WF33</accession>
<comment type="caution">
    <text evidence="1">The sequence shown here is derived from an EMBL/GenBank/DDBJ whole genome shotgun (WGS) entry which is preliminary data.</text>
</comment>